<evidence type="ECO:0000256" key="1">
    <source>
        <dbReference type="SAM" id="MobiDB-lite"/>
    </source>
</evidence>
<feature type="region of interest" description="Disordered" evidence="1">
    <location>
        <begin position="167"/>
        <end position="226"/>
    </location>
</feature>
<name>A0A9W7G3R6_9STRA</name>
<comment type="caution">
    <text evidence="2">The sequence shown here is derived from an EMBL/GenBank/DDBJ whole genome shotgun (WGS) entry which is preliminary data.</text>
</comment>
<sequence>MPLSSQIFYNMKAVFKFDDFLLPDFGKESHPQTWPKVLPVSAKVAIKSPSPVSSSSAKLKPKAVLQVLFKKSSSEALAKLKADKEALILVPPPDKVEKKKPSKVVPVKGQWKVVKRAKAAKVPVKEAKGGKQAAPSLQRESKAAALSLALQASFLEAGSLGKKLLSSSRAKSVFQGKRKAEEKKRKASLAQFQAPKKPVLESKEVSLKARRKARKRAKQAKKRFKR</sequence>
<evidence type="ECO:0000313" key="3">
    <source>
        <dbReference type="Proteomes" id="UP001165065"/>
    </source>
</evidence>
<accession>A0A9W7G3R6</accession>
<evidence type="ECO:0000313" key="2">
    <source>
        <dbReference type="EMBL" id="GMI34695.1"/>
    </source>
</evidence>
<dbReference type="AlphaFoldDB" id="A0A9W7G3R6"/>
<feature type="compositionally biased region" description="Basic and acidic residues" evidence="1">
    <location>
        <begin position="198"/>
        <end position="207"/>
    </location>
</feature>
<keyword evidence="3" id="KW-1185">Reference proteome</keyword>
<gene>
    <name evidence="2" type="ORF">TrCOL_g8252</name>
</gene>
<dbReference type="EMBL" id="BRYA01000046">
    <property type="protein sequence ID" value="GMI34695.1"/>
    <property type="molecule type" value="Genomic_DNA"/>
</dbReference>
<feature type="non-terminal residue" evidence="2">
    <location>
        <position position="226"/>
    </location>
</feature>
<reference evidence="3" key="1">
    <citation type="journal article" date="2023" name="Commun. Biol.">
        <title>Genome analysis of Parmales, the sister group of diatoms, reveals the evolutionary specialization of diatoms from phago-mixotrophs to photoautotrophs.</title>
        <authorList>
            <person name="Ban H."/>
            <person name="Sato S."/>
            <person name="Yoshikawa S."/>
            <person name="Yamada K."/>
            <person name="Nakamura Y."/>
            <person name="Ichinomiya M."/>
            <person name="Sato N."/>
            <person name="Blanc-Mathieu R."/>
            <person name="Endo H."/>
            <person name="Kuwata A."/>
            <person name="Ogata H."/>
        </authorList>
    </citation>
    <scope>NUCLEOTIDE SEQUENCE [LARGE SCALE GENOMIC DNA]</scope>
</reference>
<protein>
    <submittedName>
        <fullName evidence="2">Uncharacterized protein</fullName>
    </submittedName>
</protein>
<organism evidence="2 3">
    <name type="scientific">Triparma columacea</name>
    <dbReference type="NCBI Taxonomy" id="722753"/>
    <lineage>
        <taxon>Eukaryota</taxon>
        <taxon>Sar</taxon>
        <taxon>Stramenopiles</taxon>
        <taxon>Ochrophyta</taxon>
        <taxon>Bolidophyceae</taxon>
        <taxon>Parmales</taxon>
        <taxon>Triparmaceae</taxon>
        <taxon>Triparma</taxon>
    </lineage>
</organism>
<proteinExistence type="predicted"/>
<dbReference type="Proteomes" id="UP001165065">
    <property type="component" value="Unassembled WGS sequence"/>
</dbReference>
<feature type="compositionally biased region" description="Basic residues" evidence="1">
    <location>
        <begin position="208"/>
        <end position="226"/>
    </location>
</feature>